<dbReference type="SUPFAM" id="SSF54637">
    <property type="entry name" value="Thioesterase/thiol ester dehydrase-isomerase"/>
    <property type="match status" value="1"/>
</dbReference>
<keyword evidence="3" id="KW-1185">Reference proteome</keyword>
<dbReference type="PANTHER" id="PTHR36934:SF1">
    <property type="entry name" value="THIOESTERASE DOMAIN-CONTAINING PROTEIN"/>
    <property type="match status" value="1"/>
</dbReference>
<dbReference type="InterPro" id="IPR025540">
    <property type="entry name" value="FlK"/>
</dbReference>
<dbReference type="PIRSF" id="PIRSF014972">
    <property type="entry name" value="FlK"/>
    <property type="match status" value="1"/>
</dbReference>
<proteinExistence type="predicted"/>
<dbReference type="InterPro" id="IPR054485">
    <property type="entry name" value="FlK-like_dom"/>
</dbReference>
<evidence type="ECO:0000313" key="2">
    <source>
        <dbReference type="EMBL" id="MFC3759471.1"/>
    </source>
</evidence>
<dbReference type="RefSeq" id="WP_239554215.1">
    <property type="nucleotide sequence ID" value="NZ_JAFBCM010000001.1"/>
</dbReference>
<dbReference type="PANTHER" id="PTHR36934">
    <property type="entry name" value="BLR0278 PROTEIN"/>
    <property type="match status" value="1"/>
</dbReference>
<gene>
    <name evidence="2" type="ORF">ACFOUW_01345</name>
</gene>
<dbReference type="EMBL" id="JBHRZH010000001">
    <property type="protein sequence ID" value="MFC3759471.1"/>
    <property type="molecule type" value="Genomic_DNA"/>
</dbReference>
<dbReference type="InterPro" id="IPR029069">
    <property type="entry name" value="HotDog_dom_sf"/>
</dbReference>
<feature type="domain" description="Fluoroacetyl-CoA-specific thioesterase-like" evidence="1">
    <location>
        <begin position="21"/>
        <end position="126"/>
    </location>
</feature>
<sequence>MAEPVRSTLTPGLAATVPHLVRSEDTAEEVGSGDVAVLATPRLLAWAEQATCTAIAQALTAGQTSVGTRVELDHLAASPVGERVDVHAELIGVDGVSLRFDVRASDAIDGRLVARGTVVRVVVDRERFLARAARPRA</sequence>
<dbReference type="Gene3D" id="3.10.129.10">
    <property type="entry name" value="Hotdog Thioesterase"/>
    <property type="match status" value="1"/>
</dbReference>
<evidence type="ECO:0000259" key="1">
    <source>
        <dbReference type="Pfam" id="PF22636"/>
    </source>
</evidence>
<dbReference type="Pfam" id="PF22636">
    <property type="entry name" value="FlK"/>
    <property type="match status" value="1"/>
</dbReference>
<reference evidence="3" key="1">
    <citation type="journal article" date="2019" name="Int. J. Syst. Evol. Microbiol.">
        <title>The Global Catalogue of Microorganisms (GCM) 10K type strain sequencing project: providing services to taxonomists for standard genome sequencing and annotation.</title>
        <authorList>
            <consortium name="The Broad Institute Genomics Platform"/>
            <consortium name="The Broad Institute Genome Sequencing Center for Infectious Disease"/>
            <person name="Wu L."/>
            <person name="Ma J."/>
        </authorList>
    </citation>
    <scope>NUCLEOTIDE SEQUENCE [LARGE SCALE GENOMIC DNA]</scope>
    <source>
        <strain evidence="3">CGMCC 4.7241</strain>
    </source>
</reference>
<dbReference type="Proteomes" id="UP001595699">
    <property type="component" value="Unassembled WGS sequence"/>
</dbReference>
<accession>A0ABV7Y4E6</accession>
<evidence type="ECO:0000313" key="3">
    <source>
        <dbReference type="Proteomes" id="UP001595699"/>
    </source>
</evidence>
<name>A0ABV7Y4E6_9ACTN</name>
<protein>
    <submittedName>
        <fullName evidence="2">Thioesterase family protein</fullName>
    </submittedName>
</protein>
<organism evidence="2 3">
    <name type="scientific">Tenggerimyces flavus</name>
    <dbReference type="NCBI Taxonomy" id="1708749"/>
    <lineage>
        <taxon>Bacteria</taxon>
        <taxon>Bacillati</taxon>
        <taxon>Actinomycetota</taxon>
        <taxon>Actinomycetes</taxon>
        <taxon>Propionibacteriales</taxon>
        <taxon>Nocardioidaceae</taxon>
        <taxon>Tenggerimyces</taxon>
    </lineage>
</organism>
<comment type="caution">
    <text evidence="2">The sequence shown here is derived from an EMBL/GenBank/DDBJ whole genome shotgun (WGS) entry which is preliminary data.</text>
</comment>